<evidence type="ECO:0000256" key="1">
    <source>
        <dbReference type="SAM" id="MobiDB-lite"/>
    </source>
</evidence>
<accession>A0AAN6D1C3</accession>
<comment type="caution">
    <text evidence="2">The sequence shown here is derived from an EMBL/GenBank/DDBJ whole genome shotgun (WGS) entry which is preliminary data.</text>
</comment>
<dbReference type="AlphaFoldDB" id="A0AAN6D1C3"/>
<dbReference type="EMBL" id="JAHLUN010000025">
    <property type="protein sequence ID" value="KAG7761622.1"/>
    <property type="molecule type" value="Genomic_DNA"/>
</dbReference>
<evidence type="ECO:0000313" key="5">
    <source>
        <dbReference type="Proteomes" id="UP000738402"/>
    </source>
</evidence>
<name>A0AAN6D1C3_9ASCO</name>
<sequence>MIKSLSTQFLRNILAASGNGGTQILSGSDFEVRGKLINDGHDPEVYLMDFKVKNQSKPIIKFQKSPYSRMRFKNMEMNRKTVRTKFGSTTHTGQRSQSKKDTTRGPSLYTRMFATPFTDAQIEDVYVS</sequence>
<organism evidence="2 5">
    <name type="scientific">Ogataea haglerorum</name>
    <dbReference type="NCBI Taxonomy" id="1937702"/>
    <lineage>
        <taxon>Eukaryota</taxon>
        <taxon>Fungi</taxon>
        <taxon>Dikarya</taxon>
        <taxon>Ascomycota</taxon>
        <taxon>Saccharomycotina</taxon>
        <taxon>Pichiomycetes</taxon>
        <taxon>Pichiales</taxon>
        <taxon>Pichiaceae</taxon>
        <taxon>Ogataea</taxon>
    </lineage>
</organism>
<dbReference type="Proteomes" id="UP000738402">
    <property type="component" value="Unassembled WGS sequence"/>
</dbReference>
<proteinExistence type="predicted"/>
<feature type="region of interest" description="Disordered" evidence="1">
    <location>
        <begin position="78"/>
        <end position="106"/>
    </location>
</feature>
<keyword evidence="4" id="KW-1185">Reference proteome</keyword>
<protein>
    <submittedName>
        <fullName evidence="2">Uncharacterized protein</fullName>
    </submittedName>
</protein>
<evidence type="ECO:0000313" key="3">
    <source>
        <dbReference type="EMBL" id="KAG7761622.1"/>
    </source>
</evidence>
<gene>
    <name evidence="2" type="ORF">KL933_005381</name>
    <name evidence="3" type="ORF">KL946_005377</name>
</gene>
<evidence type="ECO:0000313" key="4">
    <source>
        <dbReference type="Proteomes" id="UP000697297"/>
    </source>
</evidence>
<dbReference type="Proteomes" id="UP000697297">
    <property type="component" value="Unassembled WGS sequence"/>
</dbReference>
<evidence type="ECO:0000313" key="2">
    <source>
        <dbReference type="EMBL" id="KAG7723769.1"/>
    </source>
</evidence>
<feature type="compositionally biased region" description="Polar residues" evidence="1">
    <location>
        <begin position="86"/>
        <end position="96"/>
    </location>
</feature>
<reference evidence="2 4" key="1">
    <citation type="journal article" date="2021" name="G3 (Bethesda)">
        <title>Genomic diversity, chromosomal rearrangements, and interspecies hybridization in the ogataea polymorpha species complex.</title>
        <authorList>
            <person name="Hanson S.J."/>
            <person name="Cinneide E.O."/>
            <person name="Salzberg L.I."/>
            <person name="Wolfe K.H."/>
            <person name="McGowan J."/>
            <person name="Fitzpatrick D.A."/>
            <person name="Matlin K."/>
        </authorList>
    </citation>
    <scope>NUCLEOTIDE SEQUENCE</scope>
    <source>
        <strain evidence="3">81-436-3</strain>
        <strain evidence="2">83-405-1</strain>
    </source>
</reference>
<dbReference type="EMBL" id="JAHLUH010000025">
    <property type="protein sequence ID" value="KAG7723769.1"/>
    <property type="molecule type" value="Genomic_DNA"/>
</dbReference>